<protein>
    <submittedName>
        <fullName evidence="2">Uncharacterized protein</fullName>
    </submittedName>
</protein>
<feature type="region of interest" description="Disordered" evidence="1">
    <location>
        <begin position="128"/>
        <end position="191"/>
    </location>
</feature>
<gene>
    <name evidence="2" type="ORF">OC846_001818</name>
</gene>
<keyword evidence="3" id="KW-1185">Reference proteome</keyword>
<feature type="region of interest" description="Disordered" evidence="1">
    <location>
        <begin position="347"/>
        <end position="378"/>
    </location>
</feature>
<feature type="region of interest" description="Disordered" evidence="1">
    <location>
        <begin position="1"/>
        <end position="30"/>
    </location>
</feature>
<dbReference type="Proteomes" id="UP001176517">
    <property type="component" value="Unassembled WGS sequence"/>
</dbReference>
<evidence type="ECO:0000256" key="1">
    <source>
        <dbReference type="SAM" id="MobiDB-lite"/>
    </source>
</evidence>
<evidence type="ECO:0000313" key="3">
    <source>
        <dbReference type="Proteomes" id="UP001176517"/>
    </source>
</evidence>
<evidence type="ECO:0000313" key="2">
    <source>
        <dbReference type="EMBL" id="KAK0555137.1"/>
    </source>
</evidence>
<dbReference type="EMBL" id="JAPDMZ010000030">
    <property type="protein sequence ID" value="KAK0555137.1"/>
    <property type="molecule type" value="Genomic_DNA"/>
</dbReference>
<accession>A0AAN6JSP3</accession>
<sequence length="508" mass="55865">MLSIASSSSSSSRYAYRPSPGSSSAVSFSDGGSLRNHIGGSSSTCSTRITSASPVPSSLGMGISLYSSGTETPMSSRTFLTDGGYYAACSDPGYLSSKHQDCQDGLSYLHGSDDFLYSDDLEFLQHVHEQQQSRRRRGKFVAQRKPRAGEAMAIPEQKVPSNSKGKGRELNPEESRRGRRQTKTSKMSSQTAVLVERDLKTVSRADEPPRAYMEVHTLFVRPPASIFEQQEREKRRAARLERRSDLNRIKEEEGVEEQLGNVSKVKLESGAALKQRKRKSPRYLKYGPETSAWTFQYQDGLASTEGVDMKAVKAEADETKPPAKRKRGRKRIPDALEVALETGAPLHPWAAPVQRSSASLSKAETDDGSLDGESSSSRAATRQGFDLFGRACEFPMATVQPSYTKILRERYRGFAAPGRARLDLEGLWAHRVRVWQAEQLGTWIPGGGGGGGPPYLSNVSAAPPIFLRRNAIAGEQLAVKWDYEDEEHEAPVAGESSNHVTYSAQMYN</sequence>
<dbReference type="AlphaFoldDB" id="A0AAN6JSP3"/>
<proteinExistence type="predicted"/>
<name>A0AAN6JSP3_9BASI</name>
<reference evidence="2" key="1">
    <citation type="journal article" date="2023" name="PhytoFront">
        <title>Draft Genome Resources of Seven Strains of Tilletia horrida, Causal Agent of Kernel Smut of Rice.</title>
        <authorList>
            <person name="Khanal S."/>
            <person name="Antony Babu S."/>
            <person name="Zhou X.G."/>
        </authorList>
    </citation>
    <scope>NUCLEOTIDE SEQUENCE</scope>
    <source>
        <strain evidence="2">TX6</strain>
    </source>
</reference>
<organism evidence="2 3">
    <name type="scientific">Tilletia horrida</name>
    <dbReference type="NCBI Taxonomy" id="155126"/>
    <lineage>
        <taxon>Eukaryota</taxon>
        <taxon>Fungi</taxon>
        <taxon>Dikarya</taxon>
        <taxon>Basidiomycota</taxon>
        <taxon>Ustilaginomycotina</taxon>
        <taxon>Exobasidiomycetes</taxon>
        <taxon>Tilletiales</taxon>
        <taxon>Tilletiaceae</taxon>
        <taxon>Tilletia</taxon>
    </lineage>
</organism>
<comment type="caution">
    <text evidence="2">The sequence shown here is derived from an EMBL/GenBank/DDBJ whole genome shotgun (WGS) entry which is preliminary data.</text>
</comment>
<feature type="compositionally biased region" description="Basic and acidic residues" evidence="1">
    <location>
        <begin position="166"/>
        <end position="176"/>
    </location>
</feature>
<feature type="region of interest" description="Disordered" evidence="1">
    <location>
        <begin position="313"/>
        <end position="332"/>
    </location>
</feature>
<feature type="compositionally biased region" description="Basic residues" evidence="1">
    <location>
        <begin position="133"/>
        <end position="146"/>
    </location>
</feature>